<dbReference type="PANTHER" id="PTHR47843:SF5">
    <property type="entry name" value="BTB_POZ DOMAIN PROTEIN"/>
    <property type="match status" value="1"/>
</dbReference>
<accession>A0A9P8I0L2</accession>
<feature type="region of interest" description="Disordered" evidence="1">
    <location>
        <begin position="8"/>
        <end position="40"/>
    </location>
</feature>
<gene>
    <name evidence="2" type="ORF">FGG08_006583</name>
</gene>
<dbReference type="EMBL" id="JAGHQL010000197">
    <property type="protein sequence ID" value="KAH0536553.1"/>
    <property type="molecule type" value="Genomic_DNA"/>
</dbReference>
<dbReference type="PANTHER" id="PTHR47843">
    <property type="entry name" value="BTB DOMAIN-CONTAINING PROTEIN-RELATED"/>
    <property type="match status" value="1"/>
</dbReference>
<comment type="caution">
    <text evidence="2">The sequence shown here is derived from an EMBL/GenBank/DDBJ whole genome shotgun (WGS) entry which is preliminary data.</text>
</comment>
<reference evidence="2" key="1">
    <citation type="submission" date="2021-03" db="EMBL/GenBank/DDBJ databases">
        <title>Comparative genomics and phylogenomic investigation of the class Geoglossomycetes provide insights into ecological specialization and systematics.</title>
        <authorList>
            <person name="Melie T."/>
            <person name="Pirro S."/>
            <person name="Miller A.N."/>
            <person name="Quandt A."/>
        </authorList>
    </citation>
    <scope>NUCLEOTIDE SEQUENCE</scope>
    <source>
        <strain evidence="2">GBOQ0MN5Z8</strain>
    </source>
</reference>
<dbReference type="OrthoDB" id="6359816at2759"/>
<evidence type="ECO:0000313" key="3">
    <source>
        <dbReference type="Proteomes" id="UP000698800"/>
    </source>
</evidence>
<evidence type="ECO:0000313" key="2">
    <source>
        <dbReference type="EMBL" id="KAH0536553.1"/>
    </source>
</evidence>
<protein>
    <submittedName>
        <fullName evidence="2">Uncharacterized protein</fullName>
    </submittedName>
</protein>
<dbReference type="AlphaFoldDB" id="A0A9P8I0L2"/>
<proteinExistence type="predicted"/>
<keyword evidence="3" id="KW-1185">Reference proteome</keyword>
<sequence>MVDYLYSLDYDDGAKRSNPSSPGEPDIEPPPEETKGETERPLIVNTRVYAIADKYGVAALKLLSASKFESLLTGHETKEVFFATIREVYSSTPSTDRGLRDPLVRTIFSNMAHMMSVPGFTSVLEEVGELSIDLLRAVVKNEGMGRAAVETSAFCNSCRRRYTAARSEHQLRSKIFTIGDQEGW</sequence>
<evidence type="ECO:0000256" key="1">
    <source>
        <dbReference type="SAM" id="MobiDB-lite"/>
    </source>
</evidence>
<organism evidence="2 3">
    <name type="scientific">Glutinoglossum americanum</name>
    <dbReference type="NCBI Taxonomy" id="1670608"/>
    <lineage>
        <taxon>Eukaryota</taxon>
        <taxon>Fungi</taxon>
        <taxon>Dikarya</taxon>
        <taxon>Ascomycota</taxon>
        <taxon>Pezizomycotina</taxon>
        <taxon>Geoglossomycetes</taxon>
        <taxon>Geoglossales</taxon>
        <taxon>Geoglossaceae</taxon>
        <taxon>Glutinoglossum</taxon>
    </lineage>
</organism>
<name>A0A9P8I0L2_9PEZI</name>
<dbReference type="Proteomes" id="UP000698800">
    <property type="component" value="Unassembled WGS sequence"/>
</dbReference>